<gene>
    <name evidence="2" type="ORF">KUTeg_006090</name>
</gene>
<organism evidence="2 3">
    <name type="scientific">Tegillarca granosa</name>
    <name type="common">Malaysian cockle</name>
    <name type="synonym">Anadara granosa</name>
    <dbReference type="NCBI Taxonomy" id="220873"/>
    <lineage>
        <taxon>Eukaryota</taxon>
        <taxon>Metazoa</taxon>
        <taxon>Spiralia</taxon>
        <taxon>Lophotrochozoa</taxon>
        <taxon>Mollusca</taxon>
        <taxon>Bivalvia</taxon>
        <taxon>Autobranchia</taxon>
        <taxon>Pteriomorphia</taxon>
        <taxon>Arcoida</taxon>
        <taxon>Arcoidea</taxon>
        <taxon>Arcidae</taxon>
        <taxon>Tegillarca</taxon>
    </lineage>
</organism>
<sequence length="111" mass="13696">MVKVSGSFLVNKLRFFFLLFFLFFFFLFVNLKLQLFDMLCPNKFLMSRTDIIIKNCCIFIYLIIKLQRLPYEFFFRKFRNYDLTFEILRKKKLKMKDKMTSCYIFEGLSVH</sequence>
<reference evidence="2 3" key="1">
    <citation type="submission" date="2022-12" db="EMBL/GenBank/DDBJ databases">
        <title>Chromosome-level genome of Tegillarca granosa.</title>
        <authorList>
            <person name="Kim J."/>
        </authorList>
    </citation>
    <scope>NUCLEOTIDE SEQUENCE [LARGE SCALE GENOMIC DNA]</scope>
    <source>
        <strain evidence="2">Teg-2019</strain>
        <tissue evidence="2">Adductor muscle</tissue>
    </source>
</reference>
<dbReference type="EMBL" id="JARBDR010000328">
    <property type="protein sequence ID" value="KAJ8316076.1"/>
    <property type="molecule type" value="Genomic_DNA"/>
</dbReference>
<keyword evidence="1" id="KW-0472">Membrane</keyword>
<feature type="transmembrane region" description="Helical" evidence="1">
    <location>
        <begin position="12"/>
        <end position="31"/>
    </location>
</feature>
<evidence type="ECO:0000313" key="3">
    <source>
        <dbReference type="Proteomes" id="UP001217089"/>
    </source>
</evidence>
<evidence type="ECO:0000256" key="1">
    <source>
        <dbReference type="SAM" id="Phobius"/>
    </source>
</evidence>
<accession>A0ABQ9FIS6</accession>
<feature type="transmembrane region" description="Helical" evidence="1">
    <location>
        <begin position="51"/>
        <end position="69"/>
    </location>
</feature>
<protein>
    <submittedName>
        <fullName evidence="2">Uncharacterized protein</fullName>
    </submittedName>
</protein>
<feature type="non-terminal residue" evidence="2">
    <location>
        <position position="111"/>
    </location>
</feature>
<evidence type="ECO:0000313" key="2">
    <source>
        <dbReference type="EMBL" id="KAJ8316076.1"/>
    </source>
</evidence>
<keyword evidence="3" id="KW-1185">Reference proteome</keyword>
<name>A0ABQ9FIS6_TEGGR</name>
<dbReference type="Proteomes" id="UP001217089">
    <property type="component" value="Unassembled WGS sequence"/>
</dbReference>
<proteinExistence type="predicted"/>
<keyword evidence="1" id="KW-0812">Transmembrane</keyword>
<comment type="caution">
    <text evidence="2">The sequence shown here is derived from an EMBL/GenBank/DDBJ whole genome shotgun (WGS) entry which is preliminary data.</text>
</comment>
<keyword evidence="1" id="KW-1133">Transmembrane helix</keyword>